<evidence type="ECO:0000313" key="6">
    <source>
        <dbReference type="Proteomes" id="UP000827889"/>
    </source>
</evidence>
<dbReference type="Gene3D" id="3.40.50.2000">
    <property type="entry name" value="Glycogen Phosphorylase B"/>
    <property type="match status" value="2"/>
</dbReference>
<evidence type="ECO:0000256" key="3">
    <source>
        <dbReference type="RuleBase" id="RU003718"/>
    </source>
</evidence>
<accession>A0A8B8QSV1</accession>
<feature type="region of interest" description="Disordered" evidence="5">
    <location>
        <begin position="463"/>
        <end position="485"/>
    </location>
</feature>
<dbReference type="GO" id="GO:0035251">
    <property type="term" value="F:UDP-glucosyltransferase activity"/>
    <property type="evidence" value="ECO:0007669"/>
    <property type="project" value="InterPro"/>
</dbReference>
<name>A0A8B8QSV1_9MYRT</name>
<dbReference type="RefSeq" id="XP_030550095.2">
    <property type="nucleotide sequence ID" value="XM_030694235.2"/>
</dbReference>
<organism evidence="6 7">
    <name type="scientific">Rhodamnia argentea</name>
    <dbReference type="NCBI Taxonomy" id="178133"/>
    <lineage>
        <taxon>Eukaryota</taxon>
        <taxon>Viridiplantae</taxon>
        <taxon>Streptophyta</taxon>
        <taxon>Embryophyta</taxon>
        <taxon>Tracheophyta</taxon>
        <taxon>Spermatophyta</taxon>
        <taxon>Magnoliopsida</taxon>
        <taxon>eudicotyledons</taxon>
        <taxon>Gunneridae</taxon>
        <taxon>Pentapetalae</taxon>
        <taxon>rosids</taxon>
        <taxon>malvids</taxon>
        <taxon>Myrtales</taxon>
        <taxon>Myrtaceae</taxon>
        <taxon>Myrtoideae</taxon>
        <taxon>Myrteae</taxon>
        <taxon>Australasian group</taxon>
        <taxon>Rhodamnia</taxon>
    </lineage>
</organism>
<keyword evidence="3" id="KW-0328">Glycosyltransferase</keyword>
<dbReference type="KEGG" id="rarg:115755006"/>
<comment type="similarity">
    <text evidence="1 3">Belongs to the UDP-glycosyltransferase family.</text>
</comment>
<dbReference type="SUPFAM" id="SSF53756">
    <property type="entry name" value="UDP-Glycosyltransferase/glycogen phosphorylase"/>
    <property type="match status" value="1"/>
</dbReference>
<sequence>MVGWLSAVQLEKSRSDLGRNEKRAMSGAEVEVVFLATPAIGNLVPAVEFAQRLANHDPRFCSTVLVITDPHRPLVSSYIHSRAAASSSSSSRAGNLRFVHLPQADPPRPSEYQSAFAYASLHIANHAPLVKQALVNLRSTGTRVAALFLDMFTVPVADVACELGIPHYLFFASPASFLGFMLYLLDPGARKAIESEDMSTELPIPSFVNSVPKRVLPSLVLRWKDAFTWFLAHAGRYGGTKGIVINTFAELEGHALQSLRAGALPPVYSVGPVIDLDGPVKWHPQRAKQEAIVRWLDKQPPSSVVFLCFGSMGSLGAPQAREIASGLERSGFRFLWSLREPPRSKLDIPGDYESMDQALPEAFLDRTAETGLVCGWVPQVTVLAHKAIGGFVSHCGWNSILESLWSGVPMATWPIYAEQQMNAFQMVAELGLAVEIRLDYREGSTLVSAEELERGLRCLMGSSGSSSKVRSRVKEMRDKSRTAATEYGSSHASMRRLVQQLVVELEFA</sequence>
<evidence type="ECO:0000256" key="5">
    <source>
        <dbReference type="SAM" id="MobiDB-lite"/>
    </source>
</evidence>
<evidence type="ECO:0000313" key="7">
    <source>
        <dbReference type="RefSeq" id="XP_030550095.2"/>
    </source>
</evidence>
<dbReference type="InterPro" id="IPR002213">
    <property type="entry name" value="UDP_glucos_trans"/>
</dbReference>
<evidence type="ECO:0000256" key="2">
    <source>
        <dbReference type="ARBA" id="ARBA00022679"/>
    </source>
</evidence>
<dbReference type="PROSITE" id="PS00375">
    <property type="entry name" value="UDPGT"/>
    <property type="match status" value="1"/>
</dbReference>
<dbReference type="Proteomes" id="UP000827889">
    <property type="component" value="Chromosome 3"/>
</dbReference>
<evidence type="ECO:0000256" key="4">
    <source>
        <dbReference type="RuleBase" id="RU362057"/>
    </source>
</evidence>
<gene>
    <name evidence="7" type="primary">LOC115755006</name>
</gene>
<dbReference type="GeneID" id="115755006"/>
<reference evidence="7" key="1">
    <citation type="submission" date="2025-08" db="UniProtKB">
        <authorList>
            <consortium name="RefSeq"/>
        </authorList>
    </citation>
    <scope>IDENTIFICATION</scope>
    <source>
        <tissue evidence="7">Leaf</tissue>
    </source>
</reference>
<keyword evidence="2 3" id="KW-0808">Transferase</keyword>
<proteinExistence type="inferred from homology"/>
<dbReference type="Pfam" id="PF00201">
    <property type="entry name" value="UDPGT"/>
    <property type="match status" value="1"/>
</dbReference>
<dbReference type="PANTHER" id="PTHR48048:SF81">
    <property type="entry name" value="GLYCOSYLTRANSFERASE"/>
    <property type="match status" value="1"/>
</dbReference>
<protein>
    <recommendedName>
        <fullName evidence="4">Glycosyltransferase</fullName>
        <ecNumber evidence="4">2.4.1.-</ecNumber>
    </recommendedName>
</protein>
<dbReference type="PANTHER" id="PTHR48048">
    <property type="entry name" value="GLYCOSYLTRANSFERASE"/>
    <property type="match status" value="1"/>
</dbReference>
<feature type="compositionally biased region" description="Basic and acidic residues" evidence="5">
    <location>
        <begin position="472"/>
        <end position="481"/>
    </location>
</feature>
<keyword evidence="6" id="KW-1185">Reference proteome</keyword>
<evidence type="ECO:0000256" key="1">
    <source>
        <dbReference type="ARBA" id="ARBA00009995"/>
    </source>
</evidence>
<dbReference type="InterPro" id="IPR050481">
    <property type="entry name" value="UDP-glycosyltransf_plant"/>
</dbReference>
<dbReference type="InterPro" id="IPR035595">
    <property type="entry name" value="UDP_glycos_trans_CS"/>
</dbReference>
<dbReference type="AlphaFoldDB" id="A0A8B8QSV1"/>
<dbReference type="EC" id="2.4.1.-" evidence="4"/>
<dbReference type="CDD" id="cd03784">
    <property type="entry name" value="GT1_Gtf-like"/>
    <property type="match status" value="1"/>
</dbReference>